<evidence type="ECO:0000313" key="4">
    <source>
        <dbReference type="EMBL" id="AXI02010.1"/>
    </source>
</evidence>
<dbReference type="Pfam" id="PF13972">
    <property type="entry name" value="TetR"/>
    <property type="match status" value="1"/>
</dbReference>
<reference evidence="4 5" key="1">
    <citation type="submission" date="2018-07" db="EMBL/GenBank/DDBJ databases">
        <title>Genome sequencing of Moraxellaceae gen. HYN0046.</title>
        <authorList>
            <person name="Kim M."/>
            <person name="Yi H."/>
        </authorList>
    </citation>
    <scope>NUCLEOTIDE SEQUENCE [LARGE SCALE GENOMIC DNA]</scope>
    <source>
        <strain evidence="4 5">HYN0046</strain>
    </source>
</reference>
<dbReference type="Gene3D" id="1.10.357.10">
    <property type="entry name" value="Tetracycline Repressor, domain 2"/>
    <property type="match status" value="1"/>
</dbReference>
<protein>
    <submittedName>
        <fullName evidence="4">TetR/AcrR family transcriptional regulator</fullName>
    </submittedName>
</protein>
<evidence type="ECO:0000256" key="1">
    <source>
        <dbReference type="ARBA" id="ARBA00023125"/>
    </source>
</evidence>
<dbReference type="InterPro" id="IPR009057">
    <property type="entry name" value="Homeodomain-like_sf"/>
</dbReference>
<dbReference type="SUPFAM" id="SSF46689">
    <property type="entry name" value="Homeodomain-like"/>
    <property type="match status" value="1"/>
</dbReference>
<dbReference type="PRINTS" id="PR00455">
    <property type="entry name" value="HTHTETR"/>
</dbReference>
<evidence type="ECO:0000259" key="3">
    <source>
        <dbReference type="PROSITE" id="PS50977"/>
    </source>
</evidence>
<dbReference type="OrthoDB" id="8770705at2"/>
<dbReference type="GO" id="GO:0003677">
    <property type="term" value="F:DNA binding"/>
    <property type="evidence" value="ECO:0007669"/>
    <property type="project" value="UniProtKB-UniRule"/>
</dbReference>
<keyword evidence="5" id="KW-1185">Reference proteome</keyword>
<feature type="DNA-binding region" description="H-T-H motif" evidence="2">
    <location>
        <begin position="24"/>
        <end position="43"/>
    </location>
</feature>
<keyword evidence="1 2" id="KW-0238">DNA-binding</keyword>
<proteinExistence type="predicted"/>
<name>A0A345P401_9GAMM</name>
<dbReference type="EMBL" id="CP031222">
    <property type="protein sequence ID" value="AXI02010.1"/>
    <property type="molecule type" value="Genomic_DNA"/>
</dbReference>
<dbReference type="AlphaFoldDB" id="A0A345P401"/>
<gene>
    <name evidence="4" type="ORF">HYN46_03500</name>
</gene>
<dbReference type="InterPro" id="IPR025722">
    <property type="entry name" value="TetR"/>
</dbReference>
<dbReference type="InterPro" id="IPR001647">
    <property type="entry name" value="HTH_TetR"/>
</dbReference>
<dbReference type="KEGG" id="mbah:HYN46_03500"/>
<sequence>MKTRDRILQKSLQLFNEQGERSVSTNHIAAALGISPGNLYYHFRNKESIISELLLVYQHEILGLLSIPEGRIMEVSDKFVYFQVLSSQFWKYRFLHRDSNHLIESSDILKQRYPIFAKQVMQQGMLIYRGFVDAGLMRASNAEIEALIINIWIVMTNWSNFLLMTGHISQTDAIDERWLRQGLRQMVFLEGPYLTGEGRTAYEPLLQTFGGSTDEGGWFGNVN</sequence>
<dbReference type="Proteomes" id="UP000253940">
    <property type="component" value="Chromosome"/>
</dbReference>
<feature type="domain" description="HTH tetR-type" evidence="3">
    <location>
        <begin position="1"/>
        <end position="61"/>
    </location>
</feature>
<dbReference type="PROSITE" id="PS50977">
    <property type="entry name" value="HTH_TETR_2"/>
    <property type="match status" value="1"/>
</dbReference>
<dbReference type="InterPro" id="IPR050624">
    <property type="entry name" value="HTH-type_Tx_Regulator"/>
</dbReference>
<accession>A0A345P401</accession>
<dbReference type="PANTHER" id="PTHR43479">
    <property type="entry name" value="ACREF/ENVCD OPERON REPRESSOR-RELATED"/>
    <property type="match status" value="1"/>
</dbReference>
<evidence type="ECO:0000256" key="2">
    <source>
        <dbReference type="PROSITE-ProRule" id="PRU00335"/>
    </source>
</evidence>
<dbReference type="Pfam" id="PF00440">
    <property type="entry name" value="TetR_N"/>
    <property type="match status" value="1"/>
</dbReference>
<dbReference type="PANTHER" id="PTHR43479:SF12">
    <property type="entry name" value="TRANSCRIPTIONAL REGULATORY PROTEIN"/>
    <property type="match status" value="1"/>
</dbReference>
<dbReference type="RefSeq" id="WP_114898120.1">
    <property type="nucleotide sequence ID" value="NZ_CP031222.1"/>
</dbReference>
<organism evidence="4 5">
    <name type="scientific">Aquirhabdus parva</name>
    <dbReference type="NCBI Taxonomy" id="2283318"/>
    <lineage>
        <taxon>Bacteria</taxon>
        <taxon>Pseudomonadati</taxon>
        <taxon>Pseudomonadota</taxon>
        <taxon>Gammaproteobacteria</taxon>
        <taxon>Moraxellales</taxon>
        <taxon>Moraxellaceae</taxon>
        <taxon>Aquirhabdus</taxon>
    </lineage>
</organism>
<evidence type="ECO:0000313" key="5">
    <source>
        <dbReference type="Proteomes" id="UP000253940"/>
    </source>
</evidence>